<dbReference type="Pfam" id="PF03466">
    <property type="entry name" value="LysR_substrate"/>
    <property type="match status" value="1"/>
</dbReference>
<dbReference type="GO" id="GO:0003700">
    <property type="term" value="F:DNA-binding transcription factor activity"/>
    <property type="evidence" value="ECO:0007669"/>
    <property type="project" value="InterPro"/>
</dbReference>
<evidence type="ECO:0000313" key="8">
    <source>
        <dbReference type="Proteomes" id="UP000183208"/>
    </source>
</evidence>
<feature type="domain" description="HTH lysR-type" evidence="6">
    <location>
        <begin position="18"/>
        <end position="75"/>
    </location>
</feature>
<comment type="function">
    <text evidence="1">NodD regulates the expression of the nodABCFE genes which encode other nodulation proteins. NodD is also a negative regulator of its own expression. Binds flavonoids as inducers.</text>
</comment>
<dbReference type="SUPFAM" id="SSF53850">
    <property type="entry name" value="Periplasmic binding protein-like II"/>
    <property type="match status" value="1"/>
</dbReference>
<dbReference type="Gene3D" id="3.40.190.10">
    <property type="entry name" value="Periplasmic binding protein-like II"/>
    <property type="match status" value="2"/>
</dbReference>
<dbReference type="Gene3D" id="1.10.10.10">
    <property type="entry name" value="Winged helix-like DNA-binding domain superfamily/Winged helix DNA-binding domain"/>
    <property type="match status" value="1"/>
</dbReference>
<keyword evidence="4 7" id="KW-0238">DNA-binding</keyword>
<dbReference type="InterPro" id="IPR005119">
    <property type="entry name" value="LysR_subst-bd"/>
</dbReference>
<dbReference type="GO" id="GO:0032993">
    <property type="term" value="C:protein-DNA complex"/>
    <property type="evidence" value="ECO:0007669"/>
    <property type="project" value="TreeGrafter"/>
</dbReference>
<dbReference type="PANTHER" id="PTHR30346:SF0">
    <property type="entry name" value="HCA OPERON TRANSCRIPTIONAL ACTIVATOR HCAR"/>
    <property type="match status" value="1"/>
</dbReference>
<evidence type="ECO:0000256" key="3">
    <source>
        <dbReference type="ARBA" id="ARBA00023015"/>
    </source>
</evidence>
<dbReference type="InterPro" id="IPR036388">
    <property type="entry name" value="WH-like_DNA-bd_sf"/>
</dbReference>
<proteinExistence type="inferred from homology"/>
<comment type="similarity">
    <text evidence="2">Belongs to the LysR transcriptional regulatory family.</text>
</comment>
<evidence type="ECO:0000256" key="5">
    <source>
        <dbReference type="ARBA" id="ARBA00023163"/>
    </source>
</evidence>
<evidence type="ECO:0000259" key="6">
    <source>
        <dbReference type="PROSITE" id="PS50931"/>
    </source>
</evidence>
<dbReference type="InterPro" id="IPR000847">
    <property type="entry name" value="LysR_HTH_N"/>
</dbReference>
<dbReference type="PROSITE" id="PS50931">
    <property type="entry name" value="HTH_LYSR"/>
    <property type="match status" value="1"/>
</dbReference>
<protein>
    <submittedName>
        <fullName evidence="7">DNA-binding transcriptional regulator, LysR family</fullName>
    </submittedName>
</protein>
<evidence type="ECO:0000256" key="2">
    <source>
        <dbReference type="ARBA" id="ARBA00009437"/>
    </source>
</evidence>
<keyword evidence="5" id="KW-0804">Transcription</keyword>
<dbReference type="SUPFAM" id="SSF46785">
    <property type="entry name" value="Winged helix' DNA-binding domain"/>
    <property type="match status" value="1"/>
</dbReference>
<dbReference type="GO" id="GO:0003677">
    <property type="term" value="F:DNA binding"/>
    <property type="evidence" value="ECO:0007669"/>
    <property type="project" value="UniProtKB-KW"/>
</dbReference>
<dbReference type="CDD" id="cd08414">
    <property type="entry name" value="PBP2_LTTR_aromatics_like"/>
    <property type="match status" value="1"/>
</dbReference>
<name>A0A1H4QX37_9BRAD</name>
<dbReference type="OrthoDB" id="7216893at2"/>
<dbReference type="Pfam" id="PF00126">
    <property type="entry name" value="HTH_1"/>
    <property type="match status" value="1"/>
</dbReference>
<dbReference type="EMBL" id="FNTI01000001">
    <property type="protein sequence ID" value="SEC24127.1"/>
    <property type="molecule type" value="Genomic_DNA"/>
</dbReference>
<gene>
    <name evidence="7" type="ORF">SAMN05444171_0967</name>
</gene>
<organism evidence="7 8">
    <name type="scientific">Bradyrhizobium lablabi</name>
    <dbReference type="NCBI Taxonomy" id="722472"/>
    <lineage>
        <taxon>Bacteria</taxon>
        <taxon>Pseudomonadati</taxon>
        <taxon>Pseudomonadota</taxon>
        <taxon>Alphaproteobacteria</taxon>
        <taxon>Hyphomicrobiales</taxon>
        <taxon>Nitrobacteraceae</taxon>
        <taxon>Bradyrhizobium</taxon>
    </lineage>
</organism>
<dbReference type="InterPro" id="IPR036390">
    <property type="entry name" value="WH_DNA-bd_sf"/>
</dbReference>
<dbReference type="AlphaFoldDB" id="A0A1H4QX37"/>
<keyword evidence="3" id="KW-0805">Transcription regulation</keyword>
<evidence type="ECO:0000313" key="7">
    <source>
        <dbReference type="EMBL" id="SEC24127.1"/>
    </source>
</evidence>
<dbReference type="RefSeq" id="WP_083387535.1">
    <property type="nucleotide sequence ID" value="NZ_FNTI01000001.1"/>
</dbReference>
<dbReference type="Proteomes" id="UP000183208">
    <property type="component" value="Unassembled WGS sequence"/>
</dbReference>
<reference evidence="7 8" key="1">
    <citation type="submission" date="2016-10" db="EMBL/GenBank/DDBJ databases">
        <authorList>
            <person name="de Groot N.N."/>
        </authorList>
    </citation>
    <scope>NUCLEOTIDE SEQUENCE [LARGE SCALE GENOMIC DNA]</scope>
    <source>
        <strain evidence="7 8">GAS522</strain>
    </source>
</reference>
<accession>A0A1H4QX37</accession>
<sequence length="319" mass="34975">MDAQLSANSDRRFSGHAIELKHLRSAVLAHSCGSFRKAARLLSIRHSALSRSVAQLEHLVGTALFERSSAGIQPTFAGHIFLNRANVILDQIDALLESTADIARGESGRLSVGLCTSVATGTLRDLLADFGRRCTRIEMAAIERSPPALHRFLQSTAADIIIVPGGSRSIALGALALWHERIFVLLSAAHPLAARETIRWTDLHDQTILLGTSDQAGSLEEMIESELLMHGIAQNVQRHDVSRHLVYGFTSMGLGVSFTLDSDTGVVGNNVVCRELHDDRGQMDVCFYAHWLPNNENPALHRFLTFLTERYPSPTVGER</sequence>
<dbReference type="PANTHER" id="PTHR30346">
    <property type="entry name" value="TRANSCRIPTIONAL DUAL REGULATOR HCAR-RELATED"/>
    <property type="match status" value="1"/>
</dbReference>
<evidence type="ECO:0000256" key="1">
    <source>
        <dbReference type="ARBA" id="ARBA00003502"/>
    </source>
</evidence>
<evidence type="ECO:0000256" key="4">
    <source>
        <dbReference type="ARBA" id="ARBA00023125"/>
    </source>
</evidence>